<evidence type="ECO:0000313" key="5">
    <source>
        <dbReference type="Proteomes" id="UP001633002"/>
    </source>
</evidence>
<gene>
    <name evidence="4" type="ORF">R1sor_006805</name>
</gene>
<dbReference type="PANTHER" id="PTHR47192:SF4">
    <property type="entry name" value="THIOREDOXIN-LIKE 3-2, CHLOROPLASTIC"/>
    <property type="match status" value="1"/>
</dbReference>
<evidence type="ECO:0000256" key="1">
    <source>
        <dbReference type="ARBA" id="ARBA00023157"/>
    </source>
</evidence>
<reference evidence="4 5" key="1">
    <citation type="submission" date="2024-09" db="EMBL/GenBank/DDBJ databases">
        <title>Chromosome-scale assembly of Riccia sorocarpa.</title>
        <authorList>
            <person name="Paukszto L."/>
        </authorList>
    </citation>
    <scope>NUCLEOTIDE SEQUENCE [LARGE SCALE GENOMIC DNA]</scope>
    <source>
        <strain evidence="4">LP-2024</strain>
        <tissue evidence="4">Aerial parts of the thallus</tissue>
    </source>
</reference>
<evidence type="ECO:0000259" key="3">
    <source>
        <dbReference type="PROSITE" id="PS51352"/>
    </source>
</evidence>
<dbReference type="CDD" id="cd02947">
    <property type="entry name" value="TRX_family"/>
    <property type="match status" value="1"/>
</dbReference>
<accession>A0ABD3HUX3</accession>
<evidence type="ECO:0000313" key="4">
    <source>
        <dbReference type="EMBL" id="KAL3693154.1"/>
    </source>
</evidence>
<dbReference type="Pfam" id="PF00085">
    <property type="entry name" value="Thioredoxin"/>
    <property type="match status" value="1"/>
</dbReference>
<proteinExistence type="predicted"/>
<keyword evidence="1" id="KW-1015">Disulfide bond</keyword>
<keyword evidence="2" id="KW-0676">Redox-active center</keyword>
<dbReference type="PANTHER" id="PTHR47192">
    <property type="entry name" value="THIOREDOXIN-LIKE 3-2, CHLOROPLASTIC"/>
    <property type="match status" value="1"/>
</dbReference>
<dbReference type="PROSITE" id="PS51352">
    <property type="entry name" value="THIOREDOXIN_2"/>
    <property type="match status" value="1"/>
</dbReference>
<name>A0ABD3HUX3_9MARC</name>
<dbReference type="EMBL" id="JBJQOH010000003">
    <property type="protein sequence ID" value="KAL3693154.1"/>
    <property type="molecule type" value="Genomic_DNA"/>
</dbReference>
<comment type="caution">
    <text evidence="4">The sequence shown here is derived from an EMBL/GenBank/DDBJ whole genome shotgun (WGS) entry which is preliminary data.</text>
</comment>
<dbReference type="InterPro" id="IPR036249">
    <property type="entry name" value="Thioredoxin-like_sf"/>
</dbReference>
<organism evidence="4 5">
    <name type="scientific">Riccia sorocarpa</name>
    <dbReference type="NCBI Taxonomy" id="122646"/>
    <lineage>
        <taxon>Eukaryota</taxon>
        <taxon>Viridiplantae</taxon>
        <taxon>Streptophyta</taxon>
        <taxon>Embryophyta</taxon>
        <taxon>Marchantiophyta</taxon>
        <taxon>Marchantiopsida</taxon>
        <taxon>Marchantiidae</taxon>
        <taxon>Marchantiales</taxon>
        <taxon>Ricciaceae</taxon>
        <taxon>Riccia</taxon>
    </lineage>
</organism>
<dbReference type="AlphaFoldDB" id="A0ABD3HUX3"/>
<dbReference type="SUPFAM" id="SSF52833">
    <property type="entry name" value="Thioredoxin-like"/>
    <property type="match status" value="1"/>
</dbReference>
<evidence type="ECO:0000256" key="2">
    <source>
        <dbReference type="ARBA" id="ARBA00023284"/>
    </source>
</evidence>
<feature type="domain" description="Thioredoxin" evidence="3">
    <location>
        <begin position="49"/>
        <end position="170"/>
    </location>
</feature>
<dbReference type="FunFam" id="3.40.30.10:FF:000245">
    <property type="entry name" value="Thioredoxin"/>
    <property type="match status" value="1"/>
</dbReference>
<keyword evidence="5" id="KW-1185">Reference proteome</keyword>
<protein>
    <recommendedName>
        <fullName evidence="3">Thioredoxin domain-containing protein</fullName>
    </recommendedName>
</protein>
<dbReference type="InterPro" id="IPR013766">
    <property type="entry name" value="Thioredoxin_domain"/>
</dbReference>
<dbReference type="Proteomes" id="UP001633002">
    <property type="component" value="Unassembled WGS sequence"/>
</dbReference>
<dbReference type="InterPro" id="IPR044253">
    <property type="entry name" value="WCRKC1/2"/>
</dbReference>
<sequence length="176" mass="19500">MTTTVAQDLSACLTGTSRDAGALPRASSRFARGCGGGVVVVSPQAAWFQKTEPRPTSLPLEPIGSEAQLDQVLEEAQERKQAVIIEWSAAWCRKCIFLKPKMEKLAAAYQDQIKFYCVDLNSVPKALVVDRGGVSKFPTIQLWKDGRRMDEIIGGKEAWQIMEDIRNMIGRSKSRL</sequence>
<dbReference type="Gene3D" id="3.40.30.10">
    <property type="entry name" value="Glutaredoxin"/>
    <property type="match status" value="1"/>
</dbReference>